<keyword evidence="3" id="KW-0804">Transcription</keyword>
<dbReference type="Pfam" id="PF00717">
    <property type="entry name" value="Peptidase_S24"/>
    <property type="match status" value="1"/>
</dbReference>
<evidence type="ECO:0000313" key="5">
    <source>
        <dbReference type="EMBL" id="MBS3021402.1"/>
    </source>
</evidence>
<accession>A0ABS5LY12</accession>
<evidence type="ECO:0000256" key="1">
    <source>
        <dbReference type="ARBA" id="ARBA00023015"/>
    </source>
</evidence>
<reference evidence="5 6" key="1">
    <citation type="submission" date="2020-03" db="EMBL/GenBank/DDBJ databases">
        <title>The role of nitrogen metabolism on polyethylene biodegradation.</title>
        <authorList>
            <person name="Peixoto J."/>
            <person name="Vizzotto C.S."/>
            <person name="Ramos A."/>
            <person name="Alves G."/>
            <person name="Steindorff A."/>
            <person name="Kruger R."/>
        </authorList>
    </citation>
    <scope>NUCLEOTIDE SEQUENCE [LARGE SCALE GENOMIC DNA]</scope>
    <source>
        <strain evidence="5 6">PE63</strain>
    </source>
</reference>
<evidence type="ECO:0000256" key="3">
    <source>
        <dbReference type="ARBA" id="ARBA00023163"/>
    </source>
</evidence>
<evidence type="ECO:0000256" key="2">
    <source>
        <dbReference type="ARBA" id="ARBA00023125"/>
    </source>
</evidence>
<keyword evidence="1" id="KW-0805">Transcription regulation</keyword>
<dbReference type="Gene3D" id="2.10.109.10">
    <property type="entry name" value="Umud Fragment, subunit A"/>
    <property type="match status" value="1"/>
</dbReference>
<comment type="caution">
    <text evidence="5">The sequence shown here is derived from an EMBL/GenBank/DDBJ whole genome shotgun (WGS) entry which is preliminary data.</text>
</comment>
<name>A0ABS5LY12_9BURK</name>
<dbReference type="SUPFAM" id="SSF51306">
    <property type="entry name" value="LexA/Signal peptidase"/>
    <property type="match status" value="1"/>
</dbReference>
<dbReference type="InterPro" id="IPR036286">
    <property type="entry name" value="LexA/Signal_pep-like_sf"/>
</dbReference>
<protein>
    <submittedName>
        <fullName evidence="5">HTH-type transcriptional regulator</fullName>
    </submittedName>
</protein>
<keyword evidence="2" id="KW-0238">DNA-binding</keyword>
<dbReference type="InterPro" id="IPR015927">
    <property type="entry name" value="Peptidase_S24_S26A/B/C"/>
</dbReference>
<proteinExistence type="predicted"/>
<dbReference type="InterPro" id="IPR039418">
    <property type="entry name" value="LexA-like"/>
</dbReference>
<gene>
    <name evidence="5" type="ORF">DJFAAGMI_04174</name>
</gene>
<keyword evidence="6" id="KW-1185">Reference proteome</keyword>
<evidence type="ECO:0000259" key="4">
    <source>
        <dbReference type="Pfam" id="PF00717"/>
    </source>
</evidence>
<dbReference type="PANTHER" id="PTHR40661:SF3">
    <property type="entry name" value="FELS-1 PROPHAGE TRANSCRIPTIONAL REGULATOR"/>
    <property type="match status" value="1"/>
</dbReference>
<dbReference type="Proteomes" id="UP001647436">
    <property type="component" value="Unassembled WGS sequence"/>
</dbReference>
<feature type="domain" description="Peptidase S24/S26A/S26B/S26C" evidence="4">
    <location>
        <begin position="98"/>
        <end position="219"/>
    </location>
</feature>
<evidence type="ECO:0000313" key="6">
    <source>
        <dbReference type="Proteomes" id="UP001647436"/>
    </source>
</evidence>
<dbReference type="PANTHER" id="PTHR40661">
    <property type="match status" value="1"/>
</dbReference>
<organism evidence="5 6">
    <name type="scientific">Comamonas brasiliensis</name>
    <dbReference type="NCBI Taxonomy" id="1812482"/>
    <lineage>
        <taxon>Bacteria</taxon>
        <taxon>Pseudomonadati</taxon>
        <taxon>Pseudomonadota</taxon>
        <taxon>Betaproteobacteria</taxon>
        <taxon>Burkholderiales</taxon>
        <taxon>Comamonadaceae</taxon>
        <taxon>Comamonas</taxon>
    </lineage>
</organism>
<dbReference type="CDD" id="cd06529">
    <property type="entry name" value="S24_LexA-like"/>
    <property type="match status" value="1"/>
</dbReference>
<dbReference type="EMBL" id="JAANES010000006">
    <property type="protein sequence ID" value="MBS3021402.1"/>
    <property type="molecule type" value="Genomic_DNA"/>
</dbReference>
<sequence>MQKNPQSTQLPSVDEVVARIAGALGPGWMALMEVQPETVRTWRKRGEVPVKQLLRAARHSGRTVEHFSAQAGAESRAGSTRVYQDDGEFTQIEVLDACMSAGNGATNGEQEVLGRLAFRTAWLRSKGLNRNNAKIVRVRGNSMSDRINDGDILLVDTSVNALAHDGVYVIELEGEDYVKLLQRDFSTGGVKVISYNPDYPVQTLEGEAANRLRITGRVVWHGGEI</sequence>